<comment type="caution">
    <text evidence="1">The sequence shown here is derived from an EMBL/GenBank/DDBJ whole genome shotgun (WGS) entry which is preliminary data.</text>
</comment>
<dbReference type="EMBL" id="QGTX01000001">
    <property type="protein sequence ID" value="PWW25183.1"/>
    <property type="molecule type" value="Genomic_DNA"/>
</dbReference>
<gene>
    <name evidence="1" type="ORF">JD79_04381</name>
</gene>
<proteinExistence type="predicted"/>
<dbReference type="Proteomes" id="UP000246661">
    <property type="component" value="Unassembled WGS sequence"/>
</dbReference>
<organism evidence="1 2">
    <name type="scientific">Geodermatophilus normandii</name>
    <dbReference type="NCBI Taxonomy" id="1137989"/>
    <lineage>
        <taxon>Bacteria</taxon>
        <taxon>Bacillati</taxon>
        <taxon>Actinomycetota</taxon>
        <taxon>Actinomycetes</taxon>
        <taxon>Geodermatophilales</taxon>
        <taxon>Geodermatophilaceae</taxon>
        <taxon>Geodermatophilus</taxon>
    </lineage>
</organism>
<evidence type="ECO:0000313" key="2">
    <source>
        <dbReference type="Proteomes" id="UP000246661"/>
    </source>
</evidence>
<dbReference type="RefSeq" id="WP_281270337.1">
    <property type="nucleotide sequence ID" value="NZ_QGTX01000001.1"/>
</dbReference>
<name>A0A317QQ76_9ACTN</name>
<sequence>MPDVTLTVTLTRVPGGLSRPVELDYHEPTRGLPVAVNHLLTAS</sequence>
<reference evidence="2" key="1">
    <citation type="submission" date="2018-05" db="EMBL/GenBank/DDBJ databases">
        <authorList>
            <person name="Klenk H.-P."/>
            <person name="Huntemann M."/>
            <person name="Clum A."/>
            <person name="Pillay M."/>
            <person name="Palaniappan K."/>
            <person name="Varghese N."/>
            <person name="Mikhailova N."/>
            <person name="Stamatis D."/>
            <person name="Reddy T."/>
            <person name="Daum C."/>
            <person name="Shapiro N."/>
            <person name="Ivanova N."/>
            <person name="Kyrpides N."/>
            <person name="Woyke T."/>
        </authorList>
    </citation>
    <scope>NUCLEOTIDE SEQUENCE [LARGE SCALE GENOMIC DNA]</scope>
    <source>
        <strain evidence="2">DSM 45417</strain>
    </source>
</reference>
<dbReference type="AlphaFoldDB" id="A0A317QQ76"/>
<accession>A0A317QQ76</accession>
<keyword evidence="2" id="KW-1185">Reference proteome</keyword>
<evidence type="ECO:0000313" key="1">
    <source>
        <dbReference type="EMBL" id="PWW25183.1"/>
    </source>
</evidence>
<protein>
    <submittedName>
        <fullName evidence="1">Uncharacterized protein</fullName>
    </submittedName>
</protein>